<feature type="region of interest" description="Disordered" evidence="2">
    <location>
        <begin position="549"/>
        <end position="603"/>
    </location>
</feature>
<proteinExistence type="predicted"/>
<dbReference type="GO" id="GO:0034272">
    <property type="term" value="C:phosphatidylinositol 3-kinase complex, class III, type II"/>
    <property type="evidence" value="ECO:0007669"/>
    <property type="project" value="InterPro"/>
</dbReference>
<evidence type="ECO:0000256" key="2">
    <source>
        <dbReference type="SAM" id="MobiDB-lite"/>
    </source>
</evidence>
<dbReference type="GO" id="GO:0000323">
    <property type="term" value="C:lytic vacuole"/>
    <property type="evidence" value="ECO:0007669"/>
    <property type="project" value="TreeGrafter"/>
</dbReference>
<evidence type="ECO:0000256" key="1">
    <source>
        <dbReference type="ARBA" id="ARBA00023054"/>
    </source>
</evidence>
<keyword evidence="4" id="KW-1185">Reference proteome</keyword>
<sequence length="636" mass="71822">MAETKASSAGPRQRRIRHIKSVAGRNIVSKAVQDDDEDELAFQSDTLWPPSLSSSSMKRSESATSLSATTAVEDSSLMKRAYQKSEQQVQSLGLLDAYFTLSTGNIYQPAFYKSEMIPNTMNPTFRSLPCPFDWMNWYDAASSLLIIRLWTRHSIPESAGQHTEPVLGYSTDSSHDREDGFQLLIEWQVDLNALAWVGKSMHHSFPENTLLVELEDGYYSAPDIKTCVVSQSKRSSCLDVEHPQADNASVHTVSSVHKNKRSYTYNSIIKLNTLLDCIFDTQTSSHEIRQHVQSILDQEESGFRLKRELNQHKSSLIDKEYRVMQQKKLLTQKTDKIKRKKQEIEDRRMDVLEALHRHDVGVDDLQENERVLEKNIHMRQTMFHTLNRRKKELIADLFSIYPIEQFRIRGIYLPNSVYDGQNDEMIATALGFTAHLVSMLAYYLEIPLRYPTTPMSSRSTIRDLVSLISGSRDFPLYAKGVDRYRFEFGVFLLNKNIEQLMNAYGLIVIDLRHTLPNIHYFIQAILTTSVTSKPTSMSVLSISSYANGGHAPHEDSSSSNSPIRQNHNHLTLQPNALPQPPSPSVSSTHSVNTTFTHSPKSSVSYPSAAFLNTPQAMTAPALLDAITTSSSSHATS</sequence>
<dbReference type="InterPro" id="IPR040939">
    <property type="entry name" value="Vps38"/>
</dbReference>
<keyword evidence="1" id="KW-0175">Coiled coil</keyword>
<feature type="compositionally biased region" description="Polar residues" evidence="2">
    <location>
        <begin position="557"/>
        <end position="576"/>
    </location>
</feature>
<feature type="region of interest" description="Disordered" evidence="2">
    <location>
        <begin position="50"/>
        <end position="69"/>
    </location>
</feature>
<gene>
    <name evidence="3" type="ORF">MUCCIDRAFT_164051</name>
</gene>
<dbReference type="PANTHER" id="PTHR15157:SF5">
    <property type="entry name" value="UV RADIATION RESISTANCE-ASSOCIATED GENE PROTEIN"/>
    <property type="match status" value="1"/>
</dbReference>
<reference evidence="3 4" key="1">
    <citation type="submission" date="2015-06" db="EMBL/GenBank/DDBJ databases">
        <title>Expansion of signal transduction pathways in fungi by whole-genome duplication.</title>
        <authorList>
            <consortium name="DOE Joint Genome Institute"/>
            <person name="Corrochano L.M."/>
            <person name="Kuo A."/>
            <person name="Marcet-Houben M."/>
            <person name="Polaino S."/>
            <person name="Salamov A."/>
            <person name="Villalobos J.M."/>
            <person name="Alvarez M.I."/>
            <person name="Avalos J."/>
            <person name="Benito E.P."/>
            <person name="Benoit I."/>
            <person name="Burger G."/>
            <person name="Camino L.P."/>
            <person name="Canovas D."/>
            <person name="Cerda-Olmedo E."/>
            <person name="Cheng J.-F."/>
            <person name="Dominguez A."/>
            <person name="Elias M."/>
            <person name="Eslava A.P."/>
            <person name="Glaser F."/>
            <person name="Grimwood J."/>
            <person name="Gutierrez G."/>
            <person name="Heitman J."/>
            <person name="Henrissat B."/>
            <person name="Iturriaga E.A."/>
            <person name="Lang B.F."/>
            <person name="Lavin J.L."/>
            <person name="Lee S."/>
            <person name="Li W."/>
            <person name="Lindquist E."/>
            <person name="Lopez-Garcia S."/>
            <person name="Luque E.M."/>
            <person name="Marcos A.T."/>
            <person name="Martin J."/>
            <person name="Mccluskey K."/>
            <person name="Medina H.R."/>
            <person name="Miralles-Duran A."/>
            <person name="Miyazaki A."/>
            <person name="Munoz-Torres E."/>
            <person name="Oguiza J.A."/>
            <person name="Ohm R."/>
            <person name="Olmedo M."/>
            <person name="Orejas M."/>
            <person name="Ortiz-Castellanos L."/>
            <person name="Pisabarro A.G."/>
            <person name="Rodriguez-Romero J."/>
            <person name="Ruiz-Herrera J."/>
            <person name="Ruiz-Vazquez R."/>
            <person name="Sanz C."/>
            <person name="Schackwitz W."/>
            <person name="Schmutz J."/>
            <person name="Shahriari M."/>
            <person name="Shelest E."/>
            <person name="Silva-Franco F."/>
            <person name="Soanes D."/>
            <person name="Syed K."/>
            <person name="Tagua V.G."/>
            <person name="Talbot N.J."/>
            <person name="Thon M."/>
            <person name="De Vries R.P."/>
            <person name="Wiebenga A."/>
            <person name="Yadav J.S."/>
            <person name="Braun E.L."/>
            <person name="Baker S."/>
            <person name="Garre V."/>
            <person name="Horwitz B."/>
            <person name="Torres-Martinez S."/>
            <person name="Idnurm A."/>
            <person name="Herrera-Estrella A."/>
            <person name="Gabaldon T."/>
            <person name="Grigoriev I.V."/>
        </authorList>
    </citation>
    <scope>NUCLEOTIDE SEQUENCE [LARGE SCALE GENOMIC DNA]</scope>
    <source>
        <strain evidence="3 4">CBS 277.49</strain>
    </source>
</reference>
<organism evidence="3 4">
    <name type="scientific">Mucor lusitanicus CBS 277.49</name>
    <dbReference type="NCBI Taxonomy" id="747725"/>
    <lineage>
        <taxon>Eukaryota</taxon>
        <taxon>Fungi</taxon>
        <taxon>Fungi incertae sedis</taxon>
        <taxon>Mucoromycota</taxon>
        <taxon>Mucoromycotina</taxon>
        <taxon>Mucoromycetes</taxon>
        <taxon>Mucorales</taxon>
        <taxon>Mucorineae</taxon>
        <taxon>Mucoraceae</taxon>
        <taxon>Mucor</taxon>
    </lineage>
</organism>
<dbReference type="VEuPathDB" id="FungiDB:MUCCIDRAFT_164051"/>
<dbReference type="EMBL" id="AMYB01000005">
    <property type="protein sequence ID" value="OAD02113.1"/>
    <property type="molecule type" value="Genomic_DNA"/>
</dbReference>
<accession>A0A168K8L3</accession>
<dbReference type="GO" id="GO:0035493">
    <property type="term" value="P:SNARE complex assembly"/>
    <property type="evidence" value="ECO:0007669"/>
    <property type="project" value="TreeGrafter"/>
</dbReference>
<evidence type="ECO:0008006" key="5">
    <source>
        <dbReference type="Google" id="ProtNLM"/>
    </source>
</evidence>
<dbReference type="OrthoDB" id="72772at2759"/>
<dbReference type="GO" id="GO:0000149">
    <property type="term" value="F:SNARE binding"/>
    <property type="evidence" value="ECO:0007669"/>
    <property type="project" value="TreeGrafter"/>
</dbReference>
<evidence type="ECO:0000313" key="4">
    <source>
        <dbReference type="Proteomes" id="UP000077051"/>
    </source>
</evidence>
<protein>
    <recommendedName>
        <fullName evidence="5">UV radiation resistance-associated gene protein</fullName>
    </recommendedName>
</protein>
<dbReference type="PANTHER" id="PTHR15157">
    <property type="entry name" value="UV RADIATION RESISTANCE-ASSOCIATED GENE PROTEIN"/>
    <property type="match status" value="1"/>
</dbReference>
<dbReference type="STRING" id="747725.A0A168K8L3"/>
<comment type="caution">
    <text evidence="3">The sequence shown here is derived from an EMBL/GenBank/DDBJ whole genome shotgun (WGS) entry which is preliminary data.</text>
</comment>
<feature type="compositionally biased region" description="Low complexity" evidence="2">
    <location>
        <begin position="51"/>
        <end position="69"/>
    </location>
</feature>
<evidence type="ECO:0000313" key="3">
    <source>
        <dbReference type="EMBL" id="OAD02113.1"/>
    </source>
</evidence>
<feature type="compositionally biased region" description="Low complexity" evidence="2">
    <location>
        <begin position="584"/>
        <end position="598"/>
    </location>
</feature>
<dbReference type="Pfam" id="PF17649">
    <property type="entry name" value="VPS38"/>
    <property type="match status" value="1"/>
</dbReference>
<dbReference type="GO" id="GO:0005768">
    <property type="term" value="C:endosome"/>
    <property type="evidence" value="ECO:0007669"/>
    <property type="project" value="TreeGrafter"/>
</dbReference>
<dbReference type="Proteomes" id="UP000077051">
    <property type="component" value="Unassembled WGS sequence"/>
</dbReference>
<dbReference type="AlphaFoldDB" id="A0A168K8L3"/>
<name>A0A168K8L3_MUCCL</name>